<evidence type="ECO:0000313" key="4">
    <source>
        <dbReference type="EMBL" id="MBB6429559.1"/>
    </source>
</evidence>
<gene>
    <name evidence="4" type="ORF">HNQ40_001365</name>
</gene>
<keyword evidence="3" id="KW-0812">Transmembrane</keyword>
<dbReference type="Proteomes" id="UP000541810">
    <property type="component" value="Unassembled WGS sequence"/>
</dbReference>
<accession>A0A7X0H5E5</accession>
<keyword evidence="3" id="KW-1133">Transmembrane helix</keyword>
<name>A0A7X0H5E5_9BACT</name>
<feature type="region of interest" description="Disordered" evidence="2">
    <location>
        <begin position="702"/>
        <end position="722"/>
    </location>
</feature>
<evidence type="ECO:0000256" key="2">
    <source>
        <dbReference type="SAM" id="MobiDB-lite"/>
    </source>
</evidence>
<feature type="compositionally biased region" description="Gly residues" evidence="2">
    <location>
        <begin position="942"/>
        <end position="952"/>
    </location>
</feature>
<evidence type="ECO:0000256" key="3">
    <source>
        <dbReference type="SAM" id="Phobius"/>
    </source>
</evidence>
<dbReference type="AlphaFoldDB" id="A0A7X0H5E5"/>
<dbReference type="EMBL" id="JACHGY010000001">
    <property type="protein sequence ID" value="MBB6429559.1"/>
    <property type="molecule type" value="Genomic_DNA"/>
</dbReference>
<feature type="transmembrane region" description="Helical" evidence="3">
    <location>
        <begin position="172"/>
        <end position="190"/>
    </location>
</feature>
<reference evidence="4 5" key="1">
    <citation type="submission" date="2020-08" db="EMBL/GenBank/DDBJ databases">
        <title>Genomic Encyclopedia of Type Strains, Phase IV (KMG-IV): sequencing the most valuable type-strain genomes for metagenomic binning, comparative biology and taxonomic classification.</title>
        <authorList>
            <person name="Goeker M."/>
        </authorList>
    </citation>
    <scope>NUCLEOTIDE SEQUENCE [LARGE SCALE GENOMIC DNA]</scope>
    <source>
        <strain evidence="4 5">DSM 103725</strain>
    </source>
</reference>
<evidence type="ECO:0000313" key="5">
    <source>
        <dbReference type="Proteomes" id="UP000541810"/>
    </source>
</evidence>
<keyword evidence="1" id="KW-0175">Coiled coil</keyword>
<comment type="caution">
    <text evidence="4">The sequence shown here is derived from an EMBL/GenBank/DDBJ whole genome shotgun (WGS) entry which is preliminary data.</text>
</comment>
<feature type="transmembrane region" description="Helical" evidence="3">
    <location>
        <begin position="47"/>
        <end position="65"/>
    </location>
</feature>
<sequence>MSQASPKPTLTDALSTDVEPDRVAAPTLTALLRRAAGRWRGAQRRRLVLWAVALMITAGLAALLFDASLGLPAWGLIALDLGLIGLAVALLFTGLRSARASQMNLRRTAVAMERRGGVGSSQLINALDLMDAEALDPATSEPLRELAVTQGDSAAQSLTPGALVDRQALGRAWGVAAIAVVVGVVAWLTMPRVFDAVVPRLLSPTAGLPAYTTLQFEVAVVSGGDDGVIHVGKPGVIEVTLSRAWGGRALPEEADVVIVDHDGQSQALPMHRSYRDGESPVSAIASEAANASVPPAPPTRFSLRFERIDEPFEFYIDTPDGRSQTYTLPLDTTPLFESLHVTVTPPDYTGWGATTLRLHVDEAGSDENHVKALPGSAVMLAVSSNVPLAEAHLELGSSARPQVFPVRDPATSAETLFIVDHTTTAQLQLVGVDGKASAYLPVGIEALEDAPPTVSIHSPEPIAFAVEGYPVPVRVMAKDDVGVASLKLHLSVEDGSVDAVELSGKAETRSATPPYEKRIGTTHELDLAALGAKPGDTVRYFASARDALPFALGGPPNDLGQRTETLVQEIQVISQEEWQEMARLQYGLDQLRAEAQAFMDQMDQLEQARAEIVEQLAELKDKLESGAPMSETEQQQMQELQQQLEDYAEDARALAQEMRERAEQPSVYEFEEPFKEQLKELAEQLEQQAEMADAMQEAVEPLAEAGESRGENGSPSPLGGVTPTQVEEFLEQAQQMMQEEGPFDEETQAQIEELEEDLLRLELAEEMLFHAERIREVIVQQRELEKKLGELRHFERDALTPEQVERLMAYGELEFELREELEDAALMLRESAELAGPMLPNMSGTSVLLVEKLDELEVYPDMERAGERAEASDAPMAHAAAQIAADKLESLLSDAGSMPGQAQQDFGYDPPMSLPKANRNRGLEQMSSAQSRAAQMRMQQGRGVGGSSGGMAQGANASIIGPRPPMDGSPANARSGRDATGEMDPTRASGGYLPEAGEAETLNPESTSSRGRAAIALPGVPARYQDDAAAYFQRLADEAARQEESP</sequence>
<feature type="compositionally biased region" description="Low complexity" evidence="2">
    <location>
        <begin position="925"/>
        <end position="941"/>
    </location>
</feature>
<feature type="transmembrane region" description="Helical" evidence="3">
    <location>
        <begin position="71"/>
        <end position="95"/>
    </location>
</feature>
<organism evidence="4 5">
    <name type="scientific">Algisphaera agarilytica</name>
    <dbReference type="NCBI Taxonomy" id="1385975"/>
    <lineage>
        <taxon>Bacteria</taxon>
        <taxon>Pseudomonadati</taxon>
        <taxon>Planctomycetota</taxon>
        <taxon>Phycisphaerae</taxon>
        <taxon>Phycisphaerales</taxon>
        <taxon>Phycisphaeraceae</taxon>
        <taxon>Algisphaera</taxon>
    </lineage>
</organism>
<keyword evidence="3" id="KW-0472">Membrane</keyword>
<evidence type="ECO:0000256" key="1">
    <source>
        <dbReference type="SAM" id="Coils"/>
    </source>
</evidence>
<protein>
    <submittedName>
        <fullName evidence="4">Tetratricopeptide (TPR) repeat protein</fullName>
    </submittedName>
</protein>
<proteinExistence type="predicted"/>
<keyword evidence="5" id="KW-1185">Reference proteome</keyword>
<feature type="coiled-coil region" evidence="1">
    <location>
        <begin position="588"/>
        <end position="698"/>
    </location>
</feature>
<feature type="region of interest" description="Disordered" evidence="2">
    <location>
        <begin position="894"/>
        <end position="1012"/>
    </location>
</feature>
<dbReference type="RefSeq" id="WP_184677132.1">
    <property type="nucleotide sequence ID" value="NZ_JACHGY010000001.1"/>
</dbReference>